<keyword evidence="3" id="KW-1185">Reference proteome</keyword>
<gene>
    <name evidence="2" type="ORF">GUJ93_ZPchr0005g15697</name>
</gene>
<evidence type="ECO:0000313" key="2">
    <source>
        <dbReference type="EMBL" id="KAG8068282.1"/>
    </source>
</evidence>
<protein>
    <recommendedName>
        <fullName evidence="4">F-box domain-containing protein</fullName>
    </recommendedName>
</protein>
<sequence length="165" mass="18498">MGGFPVSPASRSRGSNPKFPNRTLSSSPRLHLSMDTARHNLSANVLRRIHKSLSCLVDRRRMDQICRSWRAAVAPQQHPPKRPLPWILVPSADGPSFSCALSGCATHDLRIPRDGLAARYFGAYDGGWLFLAFGKTYDHAIVNLRTNRNTHKLEQEKTVHHFGSF</sequence>
<organism evidence="2 3">
    <name type="scientific">Zizania palustris</name>
    <name type="common">Northern wild rice</name>
    <dbReference type="NCBI Taxonomy" id="103762"/>
    <lineage>
        <taxon>Eukaryota</taxon>
        <taxon>Viridiplantae</taxon>
        <taxon>Streptophyta</taxon>
        <taxon>Embryophyta</taxon>
        <taxon>Tracheophyta</taxon>
        <taxon>Spermatophyta</taxon>
        <taxon>Magnoliopsida</taxon>
        <taxon>Liliopsida</taxon>
        <taxon>Poales</taxon>
        <taxon>Poaceae</taxon>
        <taxon>BOP clade</taxon>
        <taxon>Oryzoideae</taxon>
        <taxon>Oryzeae</taxon>
        <taxon>Zizaniinae</taxon>
        <taxon>Zizania</taxon>
    </lineage>
</organism>
<evidence type="ECO:0000313" key="3">
    <source>
        <dbReference type="Proteomes" id="UP000729402"/>
    </source>
</evidence>
<name>A0A8J5VF71_ZIZPA</name>
<dbReference type="EMBL" id="JAAALK010000284">
    <property type="protein sequence ID" value="KAG8068282.1"/>
    <property type="molecule type" value="Genomic_DNA"/>
</dbReference>
<reference evidence="2" key="2">
    <citation type="submission" date="2021-02" db="EMBL/GenBank/DDBJ databases">
        <authorList>
            <person name="Kimball J.A."/>
            <person name="Haas M.W."/>
            <person name="Macchietto M."/>
            <person name="Kono T."/>
            <person name="Duquette J."/>
            <person name="Shao M."/>
        </authorList>
    </citation>
    <scope>NUCLEOTIDE SEQUENCE</scope>
    <source>
        <tissue evidence="2">Fresh leaf tissue</tissue>
    </source>
</reference>
<comment type="caution">
    <text evidence="2">The sequence shown here is derived from an EMBL/GenBank/DDBJ whole genome shotgun (WGS) entry which is preliminary data.</text>
</comment>
<accession>A0A8J5VF71</accession>
<dbReference type="PANTHER" id="PTHR33110:SF71">
    <property type="entry name" value="F-BOX_KELCH-REPEAT PROTEIN"/>
    <property type="match status" value="1"/>
</dbReference>
<dbReference type="OrthoDB" id="689030at2759"/>
<dbReference type="PANTHER" id="PTHR33110">
    <property type="entry name" value="F-BOX/KELCH-REPEAT PROTEIN-RELATED"/>
    <property type="match status" value="1"/>
</dbReference>
<feature type="region of interest" description="Disordered" evidence="1">
    <location>
        <begin position="1"/>
        <end position="28"/>
    </location>
</feature>
<dbReference type="AlphaFoldDB" id="A0A8J5VF71"/>
<reference evidence="2" key="1">
    <citation type="journal article" date="2021" name="bioRxiv">
        <title>Whole Genome Assembly and Annotation of Northern Wild Rice, Zizania palustris L., Supports a Whole Genome Duplication in the Zizania Genus.</title>
        <authorList>
            <person name="Haas M."/>
            <person name="Kono T."/>
            <person name="Macchietto M."/>
            <person name="Millas R."/>
            <person name="McGilp L."/>
            <person name="Shao M."/>
            <person name="Duquette J."/>
            <person name="Hirsch C.N."/>
            <person name="Kimball J."/>
        </authorList>
    </citation>
    <scope>NUCLEOTIDE SEQUENCE</scope>
    <source>
        <tissue evidence="2">Fresh leaf tissue</tissue>
    </source>
</reference>
<evidence type="ECO:0008006" key="4">
    <source>
        <dbReference type="Google" id="ProtNLM"/>
    </source>
</evidence>
<proteinExistence type="predicted"/>
<evidence type="ECO:0000256" key="1">
    <source>
        <dbReference type="SAM" id="MobiDB-lite"/>
    </source>
</evidence>
<dbReference type="Proteomes" id="UP000729402">
    <property type="component" value="Unassembled WGS sequence"/>
</dbReference>